<dbReference type="InterPro" id="IPR027417">
    <property type="entry name" value="P-loop_NTPase"/>
</dbReference>
<dbReference type="Proteomes" id="UP000255411">
    <property type="component" value="Chromosome"/>
</dbReference>
<evidence type="ECO:0000259" key="1">
    <source>
        <dbReference type="Pfam" id="PF01935"/>
    </source>
</evidence>
<dbReference type="PANTHER" id="PTHR42957">
    <property type="entry name" value="HELICASE MJ1565-RELATED"/>
    <property type="match status" value="1"/>
</dbReference>
<evidence type="ECO:0000313" key="3">
    <source>
        <dbReference type="Proteomes" id="UP000255411"/>
    </source>
</evidence>
<dbReference type="SUPFAM" id="SSF52540">
    <property type="entry name" value="P-loop containing nucleoside triphosphate hydrolases"/>
    <property type="match status" value="1"/>
</dbReference>
<organism evidence="2 3">
    <name type="scientific">Streptococcus pluranimalium</name>
    <dbReference type="NCBI Taxonomy" id="82348"/>
    <lineage>
        <taxon>Bacteria</taxon>
        <taxon>Bacillati</taxon>
        <taxon>Bacillota</taxon>
        <taxon>Bacilli</taxon>
        <taxon>Lactobacillales</taxon>
        <taxon>Streptococcaceae</taxon>
        <taxon>Streptococcus</taxon>
    </lineage>
</organism>
<protein>
    <recommendedName>
        <fullName evidence="1">Helicase HerA central domain-containing protein</fullName>
    </recommendedName>
</protein>
<sequence length="561" mass="64702">MNSIGKVVSVSYDRLIFEVSDFEKLNYNFKGQIYLAKGVIDYVTIKNRFDERFIYQVVKVSDKELPLSTDESAKFSYSGNFECVPIGMIKNDFVEFNLKKYPFLQDKVYLTTLEEFNIIFNEDKLKHSLSLGLIEGRYVAKINPNKLLTHHSAILGNTGSGKSTTVRKIISEINKLDSDNLRLHIFDVHDEYDRLSDVEVINVMEEYGINILNLEHQDWLNLLKPSELVQLPVIEMALKIANCLLIESVDESWLKCFIAYNLYTNQQTDAVTKRTKIIGILNGTGIDTSKYSSQFGNFFPVDEKKFLDDLLEATKGEVEYSYLSSKIEKANYQVDSFENLLIALNYVFLLEESKGNSQARAYSGTLETRIKNIQTRYSKLFENEEKSVDSKAVVYSVSEMDDDLLLFFTTYVLKKEFSKNKILTLKQRTVNVFILEEAHRYISKIKENSQFHEVEVFKKIAREGRKFGCFLLLSSQRPSELSSTVLSQCNNYIIHRIKNNVDLEYLLQTIPYINKNQLSRFSYLPTGTAFLVGELFPIPVEVEVFEESFSKATTTPQIIFK</sequence>
<feature type="domain" description="Helicase HerA central" evidence="1">
    <location>
        <begin position="140"/>
        <end position="240"/>
    </location>
</feature>
<name>A0A345VJF1_9STRE</name>
<evidence type="ECO:0000313" key="2">
    <source>
        <dbReference type="EMBL" id="AXJ12853.1"/>
    </source>
</evidence>
<gene>
    <name evidence="2" type="ORF">Sp14A_09320</name>
</gene>
<dbReference type="InterPro" id="IPR002789">
    <property type="entry name" value="HerA_central"/>
</dbReference>
<dbReference type="PANTHER" id="PTHR42957:SF1">
    <property type="entry name" value="HELICASE MJ1565-RELATED"/>
    <property type="match status" value="1"/>
</dbReference>
<dbReference type="AlphaFoldDB" id="A0A345VJF1"/>
<dbReference type="InterPro" id="IPR008571">
    <property type="entry name" value="HerA-like"/>
</dbReference>
<dbReference type="RefSeq" id="WP_115130082.1">
    <property type="nucleotide sequence ID" value="NZ_CP022601.1"/>
</dbReference>
<dbReference type="Pfam" id="PF01935">
    <property type="entry name" value="DUF87"/>
    <property type="match status" value="1"/>
</dbReference>
<reference evidence="2 3" key="1">
    <citation type="submission" date="2017-07" db="EMBL/GenBank/DDBJ databases">
        <title>Streptococcus pluranimalium as cause of bovine abortion.</title>
        <authorList>
            <person name="Rodriguez Campos S."/>
            <person name="Gobeli Brawand S."/>
            <person name="Brodard I."/>
            <person name="Rychener L."/>
            <person name="Perreten V."/>
        </authorList>
    </citation>
    <scope>NUCLEOTIDE SEQUENCE [LARGE SCALE GENOMIC DNA]</scope>
    <source>
        <strain evidence="2 3">14A0014</strain>
    </source>
</reference>
<proteinExistence type="predicted"/>
<accession>A0A345VJF1</accession>
<dbReference type="EMBL" id="CP022601">
    <property type="protein sequence ID" value="AXJ12853.1"/>
    <property type="molecule type" value="Genomic_DNA"/>
</dbReference>
<dbReference type="Gene3D" id="3.40.50.300">
    <property type="entry name" value="P-loop containing nucleotide triphosphate hydrolases"/>
    <property type="match status" value="2"/>
</dbReference>